<sequence length="93" mass="10268">MDSPGGIRFPLQPTNRQTESHPALPYPPPPRLMLRRTADRGGGNKDARSGWFDRAGRRTTPRPTTDRYAAALNTGGPGLTRGRRLNPPLYYGP</sequence>
<comment type="caution">
    <text evidence="2">The sequence shown here is derived from an EMBL/GenBank/DDBJ whole genome shotgun (WGS) entry which is preliminary data.</text>
</comment>
<proteinExistence type="predicted"/>
<feature type="compositionally biased region" description="Low complexity" evidence="1">
    <location>
        <begin position="61"/>
        <end position="74"/>
    </location>
</feature>
<reference evidence="2" key="1">
    <citation type="journal article" date="2022" name="bioRxiv">
        <title>Sequencing and chromosome-scale assembly of the giantPleurodeles waltlgenome.</title>
        <authorList>
            <person name="Brown T."/>
            <person name="Elewa A."/>
            <person name="Iarovenko S."/>
            <person name="Subramanian E."/>
            <person name="Araus A.J."/>
            <person name="Petzold A."/>
            <person name="Susuki M."/>
            <person name="Suzuki K.-i.T."/>
            <person name="Hayashi T."/>
            <person name="Toyoda A."/>
            <person name="Oliveira C."/>
            <person name="Osipova E."/>
            <person name="Leigh N.D."/>
            <person name="Simon A."/>
            <person name="Yun M.H."/>
        </authorList>
    </citation>
    <scope>NUCLEOTIDE SEQUENCE</scope>
    <source>
        <strain evidence="2">20211129_DDA</strain>
        <tissue evidence="2">Liver</tissue>
    </source>
</reference>
<dbReference type="EMBL" id="JANPWB010000003">
    <property type="protein sequence ID" value="KAJ1201599.1"/>
    <property type="molecule type" value="Genomic_DNA"/>
</dbReference>
<feature type="compositionally biased region" description="Basic and acidic residues" evidence="1">
    <location>
        <begin position="36"/>
        <end position="48"/>
    </location>
</feature>
<dbReference type="AlphaFoldDB" id="A0AAV7VLP3"/>
<protein>
    <submittedName>
        <fullName evidence="2">Uncharacterized protein</fullName>
    </submittedName>
</protein>
<evidence type="ECO:0000256" key="1">
    <source>
        <dbReference type="SAM" id="MobiDB-lite"/>
    </source>
</evidence>
<gene>
    <name evidence="2" type="ORF">NDU88_005406</name>
</gene>
<evidence type="ECO:0000313" key="3">
    <source>
        <dbReference type="Proteomes" id="UP001066276"/>
    </source>
</evidence>
<feature type="region of interest" description="Disordered" evidence="1">
    <location>
        <begin position="1"/>
        <end position="93"/>
    </location>
</feature>
<evidence type="ECO:0000313" key="2">
    <source>
        <dbReference type="EMBL" id="KAJ1201599.1"/>
    </source>
</evidence>
<keyword evidence="3" id="KW-1185">Reference proteome</keyword>
<accession>A0AAV7VLP3</accession>
<dbReference type="Proteomes" id="UP001066276">
    <property type="component" value="Chromosome 2_1"/>
</dbReference>
<name>A0AAV7VLP3_PLEWA</name>
<organism evidence="2 3">
    <name type="scientific">Pleurodeles waltl</name>
    <name type="common">Iberian ribbed newt</name>
    <dbReference type="NCBI Taxonomy" id="8319"/>
    <lineage>
        <taxon>Eukaryota</taxon>
        <taxon>Metazoa</taxon>
        <taxon>Chordata</taxon>
        <taxon>Craniata</taxon>
        <taxon>Vertebrata</taxon>
        <taxon>Euteleostomi</taxon>
        <taxon>Amphibia</taxon>
        <taxon>Batrachia</taxon>
        <taxon>Caudata</taxon>
        <taxon>Salamandroidea</taxon>
        <taxon>Salamandridae</taxon>
        <taxon>Pleurodelinae</taxon>
        <taxon>Pleurodeles</taxon>
    </lineage>
</organism>